<evidence type="ECO:0000313" key="1">
    <source>
        <dbReference type="EMBL" id="DAE29944.1"/>
    </source>
</evidence>
<sequence>MNIQQTVKEEIFPMLGEGKIDEAEKKLRRLMLTLTDKNTTEDHRIVLCNIGRIRYLSGDIENAKYYMGRFKEILEKDDKYIEEYRDRYIDYMNLYSEVYEDDLSIDEQIEINNINLENAIINNDIVRMHTARVNIALLLEDLDQVEDVLMDIHIDIRNYEISKKVQGHKVLTEDLTEKLNNLIIDIYKDIKKKFPNYVQEKFDYAY</sequence>
<evidence type="ECO:0008006" key="2">
    <source>
        <dbReference type="Google" id="ProtNLM"/>
    </source>
</evidence>
<reference evidence="1" key="1">
    <citation type="journal article" date="2021" name="Proc. Natl. Acad. Sci. U.S.A.">
        <title>A Catalog of Tens of Thousands of Viruses from Human Metagenomes Reveals Hidden Associations with Chronic Diseases.</title>
        <authorList>
            <person name="Tisza M.J."/>
            <person name="Buck C.B."/>
        </authorList>
    </citation>
    <scope>NUCLEOTIDE SEQUENCE</scope>
    <source>
        <strain evidence="1">CtE0n6</strain>
    </source>
</reference>
<protein>
    <recommendedName>
        <fullName evidence="2">Tetratricopeptide repeat protein</fullName>
    </recommendedName>
</protein>
<accession>A0A8S5REY2</accession>
<proteinExistence type="predicted"/>
<dbReference type="InterPro" id="IPR011990">
    <property type="entry name" value="TPR-like_helical_dom_sf"/>
</dbReference>
<dbReference type="SUPFAM" id="SSF48452">
    <property type="entry name" value="TPR-like"/>
    <property type="match status" value="1"/>
</dbReference>
<dbReference type="EMBL" id="BK059101">
    <property type="protein sequence ID" value="DAE29944.1"/>
    <property type="molecule type" value="Genomic_DNA"/>
</dbReference>
<name>A0A8S5REY2_9VIRU</name>
<organism evidence="1">
    <name type="scientific">virus sp. ctE0n6</name>
    <dbReference type="NCBI Taxonomy" id="2827985"/>
    <lineage>
        <taxon>Viruses</taxon>
    </lineage>
</organism>